<dbReference type="EMBL" id="MDDG01000007">
    <property type="protein sequence ID" value="OQE38989.1"/>
    <property type="molecule type" value="Genomic_DNA"/>
</dbReference>
<accession>A0A1V6UL60</accession>
<evidence type="ECO:0000313" key="2">
    <source>
        <dbReference type="Proteomes" id="UP000191500"/>
    </source>
</evidence>
<evidence type="ECO:0000313" key="1">
    <source>
        <dbReference type="EMBL" id="OQE38989.1"/>
    </source>
</evidence>
<dbReference type="Proteomes" id="UP000191500">
    <property type="component" value="Unassembled WGS sequence"/>
</dbReference>
<dbReference type="AlphaFoldDB" id="A0A1V6UL60"/>
<proteinExistence type="predicted"/>
<gene>
    <name evidence="1" type="ORF">PENCOP_c007G00539</name>
</gene>
<protein>
    <submittedName>
        <fullName evidence="1">Uncharacterized protein</fullName>
    </submittedName>
</protein>
<reference evidence="2" key="1">
    <citation type="journal article" date="2017" name="Nat. Microbiol.">
        <title>Global analysis of biosynthetic gene clusters reveals vast potential of secondary metabolite production in Penicillium species.</title>
        <authorList>
            <person name="Nielsen J.C."/>
            <person name="Grijseels S."/>
            <person name="Prigent S."/>
            <person name="Ji B."/>
            <person name="Dainat J."/>
            <person name="Nielsen K.F."/>
            <person name="Frisvad J.C."/>
            <person name="Workman M."/>
            <person name="Nielsen J."/>
        </authorList>
    </citation>
    <scope>NUCLEOTIDE SEQUENCE [LARGE SCALE GENOMIC DNA]</scope>
    <source>
        <strain evidence="2">IBT 31321</strain>
    </source>
</reference>
<keyword evidence="2" id="KW-1185">Reference proteome</keyword>
<name>A0A1V6UL60_9EURO</name>
<organism evidence="1 2">
    <name type="scientific">Penicillium coprophilum</name>
    <dbReference type="NCBI Taxonomy" id="36646"/>
    <lineage>
        <taxon>Eukaryota</taxon>
        <taxon>Fungi</taxon>
        <taxon>Dikarya</taxon>
        <taxon>Ascomycota</taxon>
        <taxon>Pezizomycotina</taxon>
        <taxon>Eurotiomycetes</taxon>
        <taxon>Eurotiomycetidae</taxon>
        <taxon>Eurotiales</taxon>
        <taxon>Aspergillaceae</taxon>
        <taxon>Penicillium</taxon>
    </lineage>
</organism>
<sequence>MTVPRAWFPSGLDTGDTVTLDKQKDVKYGKDALMRIYVQVPHSDYENADRATRVQEATKFTPPELKTYQYLTEKDS</sequence>
<comment type="caution">
    <text evidence="1">The sequence shown here is derived from an EMBL/GenBank/DDBJ whole genome shotgun (WGS) entry which is preliminary data.</text>
</comment>